<evidence type="ECO:0000313" key="4">
    <source>
        <dbReference type="EMBL" id="MBK1669684.1"/>
    </source>
</evidence>
<keyword evidence="2 3" id="KW-0802">TPR repeat</keyword>
<dbReference type="EMBL" id="NRRL01000057">
    <property type="protein sequence ID" value="MBK1669684.1"/>
    <property type="molecule type" value="Genomic_DNA"/>
</dbReference>
<dbReference type="PANTHER" id="PTHR44858">
    <property type="entry name" value="TETRATRICOPEPTIDE REPEAT PROTEIN 6"/>
    <property type="match status" value="1"/>
</dbReference>
<gene>
    <name evidence="4" type="ORF">CKO28_16720</name>
</gene>
<feature type="repeat" description="TPR" evidence="3">
    <location>
        <begin position="173"/>
        <end position="206"/>
    </location>
</feature>
<evidence type="ECO:0000313" key="5">
    <source>
        <dbReference type="Proteomes" id="UP001296873"/>
    </source>
</evidence>
<dbReference type="InterPro" id="IPR019734">
    <property type="entry name" value="TPR_rpt"/>
</dbReference>
<dbReference type="InterPro" id="IPR011990">
    <property type="entry name" value="TPR-like_helical_dom_sf"/>
</dbReference>
<dbReference type="Gene3D" id="1.25.40.10">
    <property type="entry name" value="Tetratricopeptide repeat domain"/>
    <property type="match status" value="4"/>
</dbReference>
<dbReference type="Pfam" id="PF13432">
    <property type="entry name" value="TPR_16"/>
    <property type="match status" value="3"/>
</dbReference>
<proteinExistence type="predicted"/>
<organism evidence="4 5">
    <name type="scientific">Rhodovibrio sodomensis</name>
    <dbReference type="NCBI Taxonomy" id="1088"/>
    <lineage>
        <taxon>Bacteria</taxon>
        <taxon>Pseudomonadati</taxon>
        <taxon>Pseudomonadota</taxon>
        <taxon>Alphaproteobacteria</taxon>
        <taxon>Rhodospirillales</taxon>
        <taxon>Rhodovibrionaceae</taxon>
        <taxon>Rhodovibrio</taxon>
    </lineage>
</organism>
<dbReference type="PANTHER" id="PTHR44858:SF1">
    <property type="entry name" value="UDP-N-ACETYLGLUCOSAMINE--PEPTIDE N-ACETYLGLUCOSAMINYLTRANSFERASE SPINDLY-RELATED"/>
    <property type="match status" value="1"/>
</dbReference>
<accession>A0ABS1DGT2</accession>
<evidence type="ECO:0000256" key="1">
    <source>
        <dbReference type="ARBA" id="ARBA00022737"/>
    </source>
</evidence>
<dbReference type="Pfam" id="PF13181">
    <property type="entry name" value="TPR_8"/>
    <property type="match status" value="1"/>
</dbReference>
<evidence type="ECO:0000256" key="2">
    <source>
        <dbReference type="ARBA" id="ARBA00022803"/>
    </source>
</evidence>
<evidence type="ECO:0000256" key="3">
    <source>
        <dbReference type="PROSITE-ProRule" id="PRU00339"/>
    </source>
</evidence>
<dbReference type="RefSeq" id="WP_200342024.1">
    <property type="nucleotide sequence ID" value="NZ_NRRL01000057.1"/>
</dbReference>
<reference evidence="4 5" key="1">
    <citation type="journal article" date="2020" name="Microorganisms">
        <title>Osmotic Adaptation and Compatible Solute Biosynthesis of Phototrophic Bacteria as Revealed from Genome Analyses.</title>
        <authorList>
            <person name="Imhoff J.F."/>
            <person name="Rahn T."/>
            <person name="Kunzel S."/>
            <person name="Keller A."/>
            <person name="Neulinger S.C."/>
        </authorList>
    </citation>
    <scope>NUCLEOTIDE SEQUENCE [LARGE SCALE GENOMIC DNA]</scope>
    <source>
        <strain evidence="4 5">DSM 9895</strain>
    </source>
</reference>
<name>A0ABS1DGT2_9PROT</name>
<keyword evidence="5" id="KW-1185">Reference proteome</keyword>
<protein>
    <recommendedName>
        <fullName evidence="6">Tetratricopeptide repeat protein</fullName>
    </recommendedName>
</protein>
<dbReference type="InterPro" id="IPR050498">
    <property type="entry name" value="Ycf3"/>
</dbReference>
<feature type="repeat" description="TPR" evidence="3">
    <location>
        <begin position="358"/>
        <end position="391"/>
    </location>
</feature>
<keyword evidence="1" id="KW-0677">Repeat</keyword>
<dbReference type="SMART" id="SM00028">
    <property type="entry name" value="TPR"/>
    <property type="match status" value="6"/>
</dbReference>
<feature type="repeat" description="TPR" evidence="3">
    <location>
        <begin position="392"/>
        <end position="425"/>
    </location>
</feature>
<evidence type="ECO:0008006" key="6">
    <source>
        <dbReference type="Google" id="ProtNLM"/>
    </source>
</evidence>
<comment type="caution">
    <text evidence="4">The sequence shown here is derived from an EMBL/GenBank/DDBJ whole genome shotgun (WGS) entry which is preliminary data.</text>
</comment>
<dbReference type="Proteomes" id="UP001296873">
    <property type="component" value="Unassembled WGS sequence"/>
</dbReference>
<sequence>MSDSTPPPPGPNDEGSAFRKQFQQLNERLSSLASTLARVREVKLDRAQLAKIGKFTGIGAAVAMALPLILEPLLSDYIKRQLMSGLRDNYTKTASTIYFRDGNTTVARALVDKAIEVDPRDAEARYLRAYLDGMDSVYQLLNLERTLTAGEQDDAHRALAGAEFLINSHEDDPRGYLLRGQAFMALERYEEAFEALARARDLAAEQGKMAIQALALWRLGVTRLERASGGSDGLPEDRLEMAADPFQAAMLELSRSVASFKLADTGSREAEAGKWPRLWRGIALRNEKWDLDGAIAEFDLALEEDPNFALAEFTRGEAYWAKWISADRTRVPPKTVAEWQQTAIDAFERARELDPGLARPYFGLGLMFGSDIKYAVAKRYFDKALERNPRYLRARQFRGRTLHNMGAFEDAIKDFDAAIALEPSEASLFVYRARSEIAQNNLVQARTDLQQARALGGGDRFFQLTEAELSLALGLPERAISQVEAARAKARAAGTARDFAEAFEVEARAHYARGRIEAALDAMNAAVARSTYRPERFLLARGCLLYDLDLTANALTDFSMALLHEPEYGPAAYGELQTLRRLGLTPEAPRLAGGKAARNAYWRLNDPYASLCGFAAAPA</sequence>
<dbReference type="SUPFAM" id="SSF48452">
    <property type="entry name" value="TPR-like"/>
    <property type="match status" value="3"/>
</dbReference>
<dbReference type="PROSITE" id="PS50005">
    <property type="entry name" value="TPR"/>
    <property type="match status" value="3"/>
</dbReference>